<feature type="region of interest" description="Disordered" evidence="1">
    <location>
        <begin position="38"/>
        <end position="67"/>
    </location>
</feature>
<protein>
    <submittedName>
        <fullName evidence="2">Uncharacterized protein</fullName>
    </submittedName>
</protein>
<proteinExistence type="predicted"/>
<dbReference type="EMBL" id="BPLR01006546">
    <property type="protein sequence ID" value="GIY10636.1"/>
    <property type="molecule type" value="Genomic_DNA"/>
</dbReference>
<evidence type="ECO:0000313" key="3">
    <source>
        <dbReference type="Proteomes" id="UP001054945"/>
    </source>
</evidence>
<evidence type="ECO:0000256" key="1">
    <source>
        <dbReference type="SAM" id="MobiDB-lite"/>
    </source>
</evidence>
<sequence length="67" mass="7606">MWKRLLFQKNSHQAKRGGSSFLFRTEDSQRILRPSITQGGGVQTISSRGDRSHLYSPVTSLEKANEK</sequence>
<dbReference type="Proteomes" id="UP001054945">
    <property type="component" value="Unassembled WGS sequence"/>
</dbReference>
<comment type="caution">
    <text evidence="2">The sequence shown here is derived from an EMBL/GenBank/DDBJ whole genome shotgun (WGS) entry which is preliminary data.</text>
</comment>
<reference evidence="2 3" key="1">
    <citation type="submission" date="2021-06" db="EMBL/GenBank/DDBJ databases">
        <title>Caerostris extrusa draft genome.</title>
        <authorList>
            <person name="Kono N."/>
            <person name="Arakawa K."/>
        </authorList>
    </citation>
    <scope>NUCLEOTIDE SEQUENCE [LARGE SCALE GENOMIC DNA]</scope>
</reference>
<gene>
    <name evidence="2" type="ORF">CEXT_141971</name>
</gene>
<evidence type="ECO:0000313" key="2">
    <source>
        <dbReference type="EMBL" id="GIY10636.1"/>
    </source>
</evidence>
<organism evidence="2 3">
    <name type="scientific">Caerostris extrusa</name>
    <name type="common">Bark spider</name>
    <name type="synonym">Caerostris bankana</name>
    <dbReference type="NCBI Taxonomy" id="172846"/>
    <lineage>
        <taxon>Eukaryota</taxon>
        <taxon>Metazoa</taxon>
        <taxon>Ecdysozoa</taxon>
        <taxon>Arthropoda</taxon>
        <taxon>Chelicerata</taxon>
        <taxon>Arachnida</taxon>
        <taxon>Araneae</taxon>
        <taxon>Araneomorphae</taxon>
        <taxon>Entelegynae</taxon>
        <taxon>Araneoidea</taxon>
        <taxon>Araneidae</taxon>
        <taxon>Caerostris</taxon>
    </lineage>
</organism>
<accession>A0AAV4QNX2</accession>
<name>A0AAV4QNX2_CAEEX</name>
<dbReference type="AlphaFoldDB" id="A0AAV4QNX2"/>
<keyword evidence="3" id="KW-1185">Reference proteome</keyword>